<evidence type="ECO:0000256" key="1">
    <source>
        <dbReference type="ARBA" id="ARBA00022606"/>
    </source>
</evidence>
<gene>
    <name evidence="3" type="ORF">HPG69_005731</name>
</gene>
<protein>
    <submittedName>
        <fullName evidence="3">Uncharacterized protein</fullName>
    </submittedName>
</protein>
<evidence type="ECO:0000313" key="4">
    <source>
        <dbReference type="Proteomes" id="UP000551758"/>
    </source>
</evidence>
<name>A0A7J7ES95_DICBM</name>
<reference evidence="3 4" key="1">
    <citation type="journal article" date="2020" name="Mol. Biol. Evol.">
        <title>Interspecific Gene Flow and the Evolution of Specialization in Black and White Rhinoceros.</title>
        <authorList>
            <person name="Moodley Y."/>
            <person name="Westbury M.V."/>
            <person name="Russo I.M."/>
            <person name="Gopalakrishnan S."/>
            <person name="Rakotoarivelo A."/>
            <person name="Olsen R.A."/>
            <person name="Prost S."/>
            <person name="Tunstall T."/>
            <person name="Ryder O.A."/>
            <person name="Dalen L."/>
            <person name="Bruford M.W."/>
        </authorList>
    </citation>
    <scope>NUCLEOTIDE SEQUENCE [LARGE SCALE GENOMIC DNA]</scope>
    <source>
        <strain evidence="3">SBR-YM</strain>
        <tissue evidence="3">Skin</tissue>
    </source>
</reference>
<evidence type="ECO:0000256" key="2">
    <source>
        <dbReference type="ARBA" id="ARBA00022725"/>
    </source>
</evidence>
<dbReference type="EMBL" id="JACDTQ010002427">
    <property type="protein sequence ID" value="KAF5918695.1"/>
    <property type="molecule type" value="Genomic_DNA"/>
</dbReference>
<keyword evidence="1" id="KW-0716">Sensory transduction</keyword>
<sequence length="143" mass="15718">MEGNINPVCGQMIIKYEEKEFTCIFPKPVILRMHQFSTAWTSSAVSLTTQFLVLQLPPAMRLFSVTHPAFFLLTGTPDLERSHSGLAGPLSVTYAVAPGGITMIIQAVLNEPMCYFLSMLSFSDVAMSMVTLHTVLRTVCLDG</sequence>
<dbReference type="GO" id="GO:0005886">
    <property type="term" value="C:plasma membrane"/>
    <property type="evidence" value="ECO:0007669"/>
    <property type="project" value="TreeGrafter"/>
</dbReference>
<dbReference type="GO" id="GO:0004984">
    <property type="term" value="F:olfactory receptor activity"/>
    <property type="evidence" value="ECO:0007669"/>
    <property type="project" value="TreeGrafter"/>
</dbReference>
<proteinExistence type="predicted"/>
<keyword evidence="4" id="KW-1185">Reference proteome</keyword>
<dbReference type="PANTHER" id="PTHR26450">
    <property type="entry name" value="OLFACTORY RECEPTOR 56B1-RELATED"/>
    <property type="match status" value="1"/>
</dbReference>
<dbReference type="InterPro" id="IPR050402">
    <property type="entry name" value="OR51/52/56-like"/>
</dbReference>
<dbReference type="Proteomes" id="UP000551758">
    <property type="component" value="Unassembled WGS sequence"/>
</dbReference>
<comment type="caution">
    <text evidence="3">The sequence shown here is derived from an EMBL/GenBank/DDBJ whole genome shotgun (WGS) entry which is preliminary data.</text>
</comment>
<dbReference type="AlphaFoldDB" id="A0A7J7ES95"/>
<dbReference type="PANTHER" id="PTHR26450:SF112">
    <property type="entry name" value="OLFACTORY RECEPTOR 51I2"/>
    <property type="match status" value="1"/>
</dbReference>
<evidence type="ECO:0000313" key="3">
    <source>
        <dbReference type="EMBL" id="KAF5918695.1"/>
    </source>
</evidence>
<keyword evidence="2" id="KW-0552">Olfaction</keyword>
<organism evidence="3 4">
    <name type="scientific">Diceros bicornis minor</name>
    <name type="common">South-central black rhinoceros</name>
    <dbReference type="NCBI Taxonomy" id="77932"/>
    <lineage>
        <taxon>Eukaryota</taxon>
        <taxon>Metazoa</taxon>
        <taxon>Chordata</taxon>
        <taxon>Craniata</taxon>
        <taxon>Vertebrata</taxon>
        <taxon>Euteleostomi</taxon>
        <taxon>Mammalia</taxon>
        <taxon>Eutheria</taxon>
        <taxon>Laurasiatheria</taxon>
        <taxon>Perissodactyla</taxon>
        <taxon>Rhinocerotidae</taxon>
        <taxon>Diceros</taxon>
    </lineage>
</organism>
<accession>A0A7J7ES95</accession>